<dbReference type="PROSITE" id="PS00615">
    <property type="entry name" value="C_TYPE_LECTIN_1"/>
    <property type="match status" value="1"/>
</dbReference>
<keyword evidence="15" id="KW-0373">Hyaluronic acid</keyword>
<dbReference type="SMART" id="SM00406">
    <property type="entry name" value="IGv"/>
    <property type="match status" value="1"/>
</dbReference>
<dbReference type="InterPro" id="IPR036179">
    <property type="entry name" value="Ig-like_dom_sf"/>
</dbReference>
<dbReference type="CDD" id="cd00054">
    <property type="entry name" value="EGF_CA"/>
    <property type="match status" value="2"/>
</dbReference>
<dbReference type="PROSITE" id="PS50963">
    <property type="entry name" value="LINK_2"/>
    <property type="match status" value="2"/>
</dbReference>
<comment type="caution">
    <text evidence="22">Lacks conserved residue(s) required for the propagation of feature annotation.</text>
</comment>
<dbReference type="GO" id="GO:0033165">
    <property type="term" value="C:interphotoreceptor matrix"/>
    <property type="evidence" value="ECO:0007669"/>
    <property type="project" value="UniProtKB-SubCell"/>
</dbReference>
<evidence type="ECO:0000256" key="1">
    <source>
        <dbReference type="ARBA" id="ARBA00004504"/>
    </source>
</evidence>
<evidence type="ECO:0000256" key="10">
    <source>
        <dbReference type="ARBA" id="ARBA00022837"/>
    </source>
</evidence>
<dbReference type="InterPro" id="IPR000538">
    <property type="entry name" value="Link_dom"/>
</dbReference>
<dbReference type="InterPro" id="IPR013106">
    <property type="entry name" value="Ig_V-set"/>
</dbReference>
<evidence type="ECO:0000256" key="8">
    <source>
        <dbReference type="ARBA" id="ARBA00022734"/>
    </source>
</evidence>
<evidence type="ECO:0000313" key="31">
    <source>
        <dbReference type="Proteomes" id="UP000005226"/>
    </source>
</evidence>
<dbReference type="InterPro" id="IPR000742">
    <property type="entry name" value="EGF"/>
</dbReference>
<feature type="domain" description="EGF-like" evidence="25">
    <location>
        <begin position="383"/>
        <end position="419"/>
    </location>
</feature>
<evidence type="ECO:0000256" key="4">
    <source>
        <dbReference type="ARBA" id="ARBA00022530"/>
    </source>
</evidence>
<feature type="disulfide bond" evidence="24">
    <location>
        <begin position="291"/>
        <end position="312"/>
    </location>
</feature>
<feature type="domain" description="C-type lectin" evidence="26">
    <location>
        <begin position="432"/>
        <end position="546"/>
    </location>
</feature>
<dbReference type="InterPro" id="IPR001881">
    <property type="entry name" value="EGF-like_Ca-bd_dom"/>
</dbReference>
<dbReference type="Gene3D" id="2.10.25.10">
    <property type="entry name" value="Laminin"/>
    <property type="match status" value="2"/>
</dbReference>
<keyword evidence="8" id="KW-0430">Lectin</keyword>
<dbReference type="InterPro" id="IPR000436">
    <property type="entry name" value="Sushi_SCR_CCP_dom"/>
</dbReference>
<dbReference type="InterPro" id="IPR001304">
    <property type="entry name" value="C-type_lectin-like"/>
</dbReference>
<evidence type="ECO:0000256" key="11">
    <source>
        <dbReference type="ARBA" id="ARBA00022974"/>
    </source>
</evidence>
<dbReference type="SUPFAM" id="SSF57196">
    <property type="entry name" value="EGF/Laminin"/>
    <property type="match status" value="1"/>
</dbReference>
<dbReference type="PROSITE" id="PS00010">
    <property type="entry name" value="ASX_HYDROXYL"/>
    <property type="match status" value="1"/>
</dbReference>
<dbReference type="PROSITE" id="PS50026">
    <property type="entry name" value="EGF_3"/>
    <property type="match status" value="2"/>
</dbReference>
<dbReference type="PRINTS" id="PR00010">
    <property type="entry name" value="EGFBLOOD"/>
</dbReference>
<evidence type="ECO:0000256" key="18">
    <source>
        <dbReference type="ARBA" id="ARBA00044099"/>
    </source>
</evidence>
<dbReference type="CDD" id="cd00033">
    <property type="entry name" value="CCP"/>
    <property type="match status" value="1"/>
</dbReference>
<evidence type="ECO:0000259" key="28">
    <source>
        <dbReference type="PROSITE" id="PS50923"/>
    </source>
</evidence>
<evidence type="ECO:0000256" key="24">
    <source>
        <dbReference type="PROSITE-ProRule" id="PRU00323"/>
    </source>
</evidence>
<dbReference type="PANTHER" id="PTHR22804:SF6">
    <property type="entry name" value="VERSICAN CORE PROTEIN"/>
    <property type="match status" value="1"/>
</dbReference>
<feature type="domain" description="Ig-like" evidence="27">
    <location>
        <begin position="31"/>
        <end position="145"/>
    </location>
</feature>
<feature type="domain" description="EGF-like" evidence="25">
    <location>
        <begin position="345"/>
        <end position="381"/>
    </location>
</feature>
<dbReference type="SUPFAM" id="SSF56436">
    <property type="entry name" value="C-type lectin-like"/>
    <property type="match status" value="3"/>
</dbReference>
<dbReference type="InterPro" id="IPR000152">
    <property type="entry name" value="EGF-type_Asp/Asn_hydroxyl_site"/>
</dbReference>
<dbReference type="GO" id="GO:0010001">
    <property type="term" value="P:glial cell differentiation"/>
    <property type="evidence" value="ECO:0007669"/>
    <property type="project" value="TreeGrafter"/>
</dbReference>
<dbReference type="Proteomes" id="UP000005226">
    <property type="component" value="Chromosome 21"/>
</dbReference>
<dbReference type="GeneTree" id="ENSGT00940000156102"/>
<dbReference type="GO" id="GO:0072534">
    <property type="term" value="C:perineuronal net"/>
    <property type="evidence" value="ECO:0007669"/>
    <property type="project" value="TreeGrafter"/>
</dbReference>
<feature type="domain" description="Link" evidence="29">
    <location>
        <begin position="147"/>
        <end position="242"/>
    </location>
</feature>
<feature type="disulfide bond" evidence="23">
    <location>
        <begin position="581"/>
        <end position="608"/>
    </location>
</feature>
<keyword evidence="11" id="KW-0654">Proteoglycan</keyword>
<dbReference type="GO" id="GO:0001501">
    <property type="term" value="P:skeletal system development"/>
    <property type="evidence" value="ECO:0007669"/>
    <property type="project" value="TreeGrafter"/>
</dbReference>
<evidence type="ECO:0000256" key="15">
    <source>
        <dbReference type="ARBA" id="ARBA00023290"/>
    </source>
</evidence>
<dbReference type="PROSITE" id="PS50835">
    <property type="entry name" value="IG_LIKE"/>
    <property type="match status" value="1"/>
</dbReference>
<dbReference type="InterPro" id="IPR018097">
    <property type="entry name" value="EGF_Ca-bd_CS"/>
</dbReference>
<dbReference type="Pfam" id="PF07686">
    <property type="entry name" value="V-set"/>
    <property type="match status" value="1"/>
</dbReference>
<reference evidence="30 31" key="1">
    <citation type="journal article" date="2011" name="Genome Biol. Evol.">
        <title>Integration of the genetic map and genome assembly of fugu facilitates insights into distinct features of genome evolution in teleosts and mammals.</title>
        <authorList>
            <person name="Kai W."/>
            <person name="Kikuchi K."/>
            <person name="Tohari S."/>
            <person name="Chew A.K."/>
            <person name="Tay A."/>
            <person name="Fujiwara A."/>
            <person name="Hosoya S."/>
            <person name="Suetake H."/>
            <person name="Naruse K."/>
            <person name="Brenner S."/>
            <person name="Suzuki Y."/>
            <person name="Venkatesh B."/>
        </authorList>
    </citation>
    <scope>NUCLEOTIDE SEQUENCE [LARGE SCALE GENOMIC DNA]</scope>
</reference>
<comment type="subcellular location">
    <subcellularLocation>
        <location evidence="1">Cell projection</location>
        <location evidence="1">Cilium</location>
        <location evidence="1">Photoreceptor outer segment</location>
    </subcellularLocation>
    <subcellularLocation>
        <location evidence="2">Secreted</location>
        <location evidence="2">Extracellular space</location>
        <location evidence="2">Extracellular matrix</location>
        <location evidence="2">Interphotoreceptor matrix</location>
    </subcellularLocation>
</comment>
<evidence type="ECO:0000256" key="21">
    <source>
        <dbReference type="ARBA" id="ARBA00044266"/>
    </source>
</evidence>
<dbReference type="InterPro" id="IPR007110">
    <property type="entry name" value="Ig-like_dom"/>
</dbReference>
<dbReference type="STRING" id="31033.ENSTRUP00000083131"/>
<evidence type="ECO:0000259" key="26">
    <source>
        <dbReference type="PROSITE" id="PS50041"/>
    </source>
</evidence>
<dbReference type="FunFam" id="2.10.25.10:FF:000004">
    <property type="entry name" value="Neurogenic locus notch 1"/>
    <property type="match status" value="1"/>
</dbReference>
<dbReference type="HOGENOM" id="CLU_000303_0_0_1"/>
<evidence type="ECO:0000313" key="30">
    <source>
        <dbReference type="Ensembl" id="ENSTRUP00000006753.3"/>
    </source>
</evidence>
<accession>H2S2Y1</accession>
<dbReference type="GO" id="GO:0005615">
    <property type="term" value="C:extracellular space"/>
    <property type="evidence" value="ECO:0007669"/>
    <property type="project" value="TreeGrafter"/>
</dbReference>
<dbReference type="InterPro" id="IPR018378">
    <property type="entry name" value="C-type_lectin_CS"/>
</dbReference>
<evidence type="ECO:0000256" key="19">
    <source>
        <dbReference type="ARBA" id="ARBA00044230"/>
    </source>
</evidence>
<protein>
    <recommendedName>
        <fullName evidence="18">Versican core protein</fullName>
    </recommendedName>
    <alternativeName>
        <fullName evidence="19">Chondroitin sulfate proteoglycan core protein 2</fullName>
    </alternativeName>
    <alternativeName>
        <fullName evidence="20">Large fibroblast proteoglycan</fullName>
    </alternativeName>
    <alternativeName>
        <fullName evidence="21">PG-M</fullName>
    </alternativeName>
</protein>
<keyword evidence="5 22" id="KW-0245">EGF-like domain</keyword>
<evidence type="ECO:0000256" key="9">
    <source>
        <dbReference type="ARBA" id="ARBA00022737"/>
    </source>
</evidence>
<dbReference type="Gene3D" id="2.10.70.10">
    <property type="entry name" value="Complement Module, domain 1"/>
    <property type="match status" value="1"/>
</dbReference>
<dbReference type="SUPFAM" id="SSF48726">
    <property type="entry name" value="Immunoglobulin"/>
    <property type="match status" value="1"/>
</dbReference>
<evidence type="ECO:0000256" key="5">
    <source>
        <dbReference type="ARBA" id="ARBA00022536"/>
    </source>
</evidence>
<proteinExistence type="predicted"/>
<dbReference type="GO" id="GO:0005540">
    <property type="term" value="F:hyaluronic acid binding"/>
    <property type="evidence" value="ECO:0007669"/>
    <property type="project" value="UniProtKB-KW"/>
</dbReference>
<dbReference type="InterPro" id="IPR016186">
    <property type="entry name" value="C-type_lectin-like/link_sf"/>
</dbReference>
<keyword evidence="6 23" id="KW-0768">Sushi</keyword>
<dbReference type="Pfam" id="PF00084">
    <property type="entry name" value="Sushi"/>
    <property type="match status" value="1"/>
</dbReference>
<evidence type="ECO:0000256" key="7">
    <source>
        <dbReference type="ARBA" id="ARBA00022729"/>
    </source>
</evidence>
<dbReference type="SUPFAM" id="SSF57535">
    <property type="entry name" value="Complement control module/SCR domain"/>
    <property type="match status" value="1"/>
</dbReference>
<dbReference type="FunFam" id="3.10.100.10:FF:000003">
    <property type="entry name" value="Versican core protein"/>
    <property type="match status" value="1"/>
</dbReference>
<dbReference type="SMART" id="SM00181">
    <property type="entry name" value="EGF"/>
    <property type="match status" value="2"/>
</dbReference>
<dbReference type="SMART" id="SM00034">
    <property type="entry name" value="CLECT"/>
    <property type="match status" value="1"/>
</dbReference>
<evidence type="ECO:0000259" key="25">
    <source>
        <dbReference type="PROSITE" id="PS50026"/>
    </source>
</evidence>
<reference evidence="30" key="3">
    <citation type="submission" date="2025-09" db="UniProtKB">
        <authorList>
            <consortium name="Ensembl"/>
        </authorList>
    </citation>
    <scope>IDENTIFICATION</scope>
</reference>
<evidence type="ECO:0000259" key="29">
    <source>
        <dbReference type="PROSITE" id="PS50963"/>
    </source>
</evidence>
<feature type="disulfide bond" evidence="22">
    <location>
        <begin position="371"/>
        <end position="380"/>
    </location>
</feature>
<evidence type="ECO:0000256" key="23">
    <source>
        <dbReference type="PROSITE-ProRule" id="PRU00302"/>
    </source>
</evidence>
<keyword evidence="12 22" id="KW-1015">Disulfide bond</keyword>
<dbReference type="GO" id="GO:0002052">
    <property type="term" value="P:positive regulation of neuroblast proliferation"/>
    <property type="evidence" value="ECO:0007669"/>
    <property type="project" value="TreeGrafter"/>
</dbReference>
<dbReference type="PRINTS" id="PR01265">
    <property type="entry name" value="LINKMODULE"/>
</dbReference>
<dbReference type="PROSITE" id="PS50041">
    <property type="entry name" value="C_TYPE_LECTIN_2"/>
    <property type="match status" value="1"/>
</dbReference>
<dbReference type="CDD" id="cd03517">
    <property type="entry name" value="Link_domain_CSPGs_modules_1_3"/>
    <property type="match status" value="1"/>
</dbReference>
<dbReference type="Pfam" id="PF00193">
    <property type="entry name" value="Xlink"/>
    <property type="match status" value="2"/>
</dbReference>
<dbReference type="SMART" id="SM00032">
    <property type="entry name" value="CCP"/>
    <property type="match status" value="1"/>
</dbReference>
<dbReference type="GO" id="GO:0007417">
    <property type="term" value="P:central nervous system development"/>
    <property type="evidence" value="ECO:0007669"/>
    <property type="project" value="TreeGrafter"/>
</dbReference>
<organism evidence="30 31">
    <name type="scientific">Takifugu rubripes</name>
    <name type="common">Japanese pufferfish</name>
    <name type="synonym">Fugu rubripes</name>
    <dbReference type="NCBI Taxonomy" id="31033"/>
    <lineage>
        <taxon>Eukaryota</taxon>
        <taxon>Metazoa</taxon>
        <taxon>Chordata</taxon>
        <taxon>Craniata</taxon>
        <taxon>Vertebrata</taxon>
        <taxon>Euteleostomi</taxon>
        <taxon>Actinopterygii</taxon>
        <taxon>Neopterygii</taxon>
        <taxon>Teleostei</taxon>
        <taxon>Neoteleostei</taxon>
        <taxon>Acanthomorphata</taxon>
        <taxon>Eupercaria</taxon>
        <taxon>Tetraodontiformes</taxon>
        <taxon>Tetradontoidea</taxon>
        <taxon>Tetraodontidae</taxon>
        <taxon>Takifugu</taxon>
    </lineage>
</organism>
<keyword evidence="31" id="KW-1185">Reference proteome</keyword>
<name>H2S2Y1_TAKRU</name>
<dbReference type="InterPro" id="IPR035976">
    <property type="entry name" value="Sushi/SCR/CCP_sf"/>
</dbReference>
<evidence type="ECO:0000256" key="22">
    <source>
        <dbReference type="PROSITE-ProRule" id="PRU00076"/>
    </source>
</evidence>
<dbReference type="GO" id="GO:0007155">
    <property type="term" value="P:cell adhesion"/>
    <property type="evidence" value="ECO:0007669"/>
    <property type="project" value="InterPro"/>
</dbReference>
<dbReference type="GO" id="GO:0001750">
    <property type="term" value="C:photoreceptor outer segment"/>
    <property type="evidence" value="ECO:0007669"/>
    <property type="project" value="UniProtKB-SubCell"/>
</dbReference>
<dbReference type="SMART" id="SM00445">
    <property type="entry name" value="LINK"/>
    <property type="match status" value="2"/>
</dbReference>
<dbReference type="PANTHER" id="PTHR22804">
    <property type="entry name" value="AGGRECAN/VERSICAN PROTEOGLYCAN"/>
    <property type="match status" value="1"/>
</dbReference>
<evidence type="ECO:0000256" key="14">
    <source>
        <dbReference type="ARBA" id="ARBA00023273"/>
    </source>
</evidence>
<dbReference type="SMART" id="SM00409">
    <property type="entry name" value="IG"/>
    <property type="match status" value="1"/>
</dbReference>
<feature type="domain" description="Link" evidence="29">
    <location>
        <begin position="247"/>
        <end position="344"/>
    </location>
</feature>
<dbReference type="FunFam" id="2.10.25.10:FF:000012">
    <property type="entry name" value="Delta-like protein"/>
    <property type="match status" value="1"/>
</dbReference>
<sequence length="661" mass="74666">SNFLTINTLCLCNTAVISSSGHAAATQPVTGSLSGKVNLPCFFSAIPTSAPAISPNGTIHTREYLRIKWTKIERHVETTVLVAQNGVIKIGPSYRSRVSVPSHPEDVGDATLTMVKLRASDTGTYRCEVMYGIEDTRDTVDLDVSGVVFHYRTNASRYNLDYQGAVQTCQDIGATIATFEQLKAAYEDGFDQCDAGWLAEQIVGYPITRPRKGCYGNLQSKPGIRTYGKRKLTDTYDVYCYIDKLDGKVYYSPVRHKMTFEEASKECLKENAVLANPGQLHAAWRLGLDRCDYGWLSDGSARHPVAVPKMQCGGGLLGVRTMYRFKNQTGFPEPATMLGAYCFKEVHSCTENLCLNGGSCHKNGAVHVCSCAPGYTGDRCQTDIDECNSNPCRNGGTCIDGLASFTCVCLPSYSGLYCEEDTQTCHYGWHKFQGSCYKYCPQRKSWDTAERECRMQGAHLVSITSHEEQQFINRLGRDYQWIGLNDKMFDNDFRWTDGSPLQYENWRPNQPDSFFTAGEDCVVMIWHEDGQWNDVPCNYHLTFSCKKGTVACSQPPLVENARTFGKKRERYEVNSLIRYQCQRGFVQRHPPTIRCRGNGHWDAPKISCMNPSNYQRVFLGKHHHSRLSINTFQRWPNEAFRFHSQLYRGKRDKPSPRGRRQ</sequence>
<feature type="domain" description="Sushi" evidence="28">
    <location>
        <begin position="550"/>
        <end position="610"/>
    </location>
</feature>
<reference evidence="30" key="2">
    <citation type="submission" date="2025-08" db="UniProtKB">
        <authorList>
            <consortium name="Ensembl"/>
        </authorList>
    </citation>
    <scope>IDENTIFICATION</scope>
</reference>
<evidence type="ECO:0000256" key="20">
    <source>
        <dbReference type="ARBA" id="ARBA00044263"/>
    </source>
</evidence>
<feature type="disulfide bond" evidence="22">
    <location>
        <begin position="409"/>
        <end position="418"/>
    </location>
</feature>
<dbReference type="PROSITE" id="PS01187">
    <property type="entry name" value="EGF_CA"/>
    <property type="match status" value="1"/>
</dbReference>
<dbReference type="Ensembl" id="ENSTRUT00000006798.3">
    <property type="protein sequence ID" value="ENSTRUP00000006753.3"/>
    <property type="gene ID" value="ENSTRUG00000023341.2"/>
</dbReference>
<dbReference type="InterPro" id="IPR050691">
    <property type="entry name" value="Hyaluronan_bind_Proteoglycan"/>
</dbReference>
<dbReference type="FunFam" id="3.10.100.10:FF:000011">
    <property type="entry name" value="Aggrecan core protein"/>
    <property type="match status" value="1"/>
</dbReference>
<dbReference type="InterPro" id="IPR016187">
    <property type="entry name" value="CTDL_fold"/>
</dbReference>
<dbReference type="PROSITE" id="PS00022">
    <property type="entry name" value="EGF_1"/>
    <property type="match status" value="2"/>
</dbReference>
<dbReference type="Gene3D" id="3.10.100.10">
    <property type="entry name" value="Mannose-Binding Protein A, subunit A"/>
    <property type="match status" value="3"/>
</dbReference>
<evidence type="ECO:0000256" key="16">
    <source>
        <dbReference type="ARBA" id="ARBA00023319"/>
    </source>
</evidence>
<dbReference type="PROSITE" id="PS50923">
    <property type="entry name" value="SUSHI"/>
    <property type="match status" value="1"/>
</dbReference>
<dbReference type="GO" id="GO:0005509">
    <property type="term" value="F:calcium ion binding"/>
    <property type="evidence" value="ECO:0007669"/>
    <property type="project" value="InterPro"/>
</dbReference>
<evidence type="ECO:0000256" key="12">
    <source>
        <dbReference type="ARBA" id="ARBA00023157"/>
    </source>
</evidence>
<dbReference type="FunFam" id="3.10.100.10:FF:000002">
    <property type="entry name" value="Hyaluronan proteoglycan link protein 1"/>
    <property type="match status" value="1"/>
</dbReference>
<feature type="disulfide bond" evidence="24">
    <location>
        <begin position="193"/>
        <end position="214"/>
    </location>
</feature>
<dbReference type="PROSITE" id="PS01186">
    <property type="entry name" value="EGF_2"/>
    <property type="match status" value="1"/>
</dbReference>
<keyword evidence="4" id="KW-0272">Extracellular matrix</keyword>
<dbReference type="Gene3D" id="2.60.40.10">
    <property type="entry name" value="Immunoglobulins"/>
    <property type="match status" value="1"/>
</dbReference>
<evidence type="ECO:0000256" key="2">
    <source>
        <dbReference type="ARBA" id="ARBA00004593"/>
    </source>
</evidence>
<evidence type="ECO:0000256" key="3">
    <source>
        <dbReference type="ARBA" id="ARBA00022525"/>
    </source>
</evidence>
<dbReference type="CDD" id="cd03520">
    <property type="entry name" value="Link_domain_CSPGs_modules_2_4"/>
    <property type="match status" value="1"/>
</dbReference>
<dbReference type="FunFam" id="2.10.70.10:FF:000003">
    <property type="entry name" value="Versican core protein"/>
    <property type="match status" value="1"/>
</dbReference>
<keyword evidence="10" id="KW-0106">Calcium</keyword>
<evidence type="ECO:0000256" key="17">
    <source>
        <dbReference type="ARBA" id="ARBA00043896"/>
    </source>
</evidence>
<keyword evidence="14" id="KW-0966">Cell projection</keyword>
<dbReference type="GO" id="GO:0045202">
    <property type="term" value="C:synapse"/>
    <property type="evidence" value="ECO:0007669"/>
    <property type="project" value="TreeGrafter"/>
</dbReference>
<keyword evidence="7" id="KW-0732">Signal</keyword>
<evidence type="ECO:0000256" key="6">
    <source>
        <dbReference type="ARBA" id="ARBA00022659"/>
    </source>
</evidence>
<dbReference type="GO" id="GO:0030246">
    <property type="term" value="F:carbohydrate binding"/>
    <property type="evidence" value="ECO:0007669"/>
    <property type="project" value="UniProtKB-KW"/>
</dbReference>
<comment type="function">
    <text evidence="17">May play a role in intercellular signaling and in connecting cells with the extracellular matrix. May take part in the regulation of cell motility, growth and differentiation. Binds hyaluronic acid.</text>
</comment>
<dbReference type="Pfam" id="PF00059">
    <property type="entry name" value="Lectin_C"/>
    <property type="match status" value="1"/>
</dbReference>
<dbReference type="InterPro" id="IPR003599">
    <property type="entry name" value="Ig_sub"/>
</dbReference>
<keyword evidence="9" id="KW-0677">Repeat</keyword>
<dbReference type="Pfam" id="PF00008">
    <property type="entry name" value="EGF"/>
    <property type="match status" value="2"/>
</dbReference>
<dbReference type="AlphaFoldDB" id="H2S2Y1"/>
<keyword evidence="16" id="KW-0393">Immunoglobulin domain</keyword>
<feature type="disulfide bond" evidence="23">
    <location>
        <begin position="552"/>
        <end position="595"/>
    </location>
</feature>
<evidence type="ECO:0000259" key="27">
    <source>
        <dbReference type="PROSITE" id="PS50835"/>
    </source>
</evidence>
<evidence type="ECO:0000256" key="13">
    <source>
        <dbReference type="ARBA" id="ARBA00023180"/>
    </source>
</evidence>
<dbReference type="PROSITE" id="PS01241">
    <property type="entry name" value="LINK_1"/>
    <property type="match status" value="1"/>
</dbReference>
<dbReference type="SMART" id="SM00179">
    <property type="entry name" value="EGF_CA"/>
    <property type="match status" value="2"/>
</dbReference>
<dbReference type="InterPro" id="IPR013783">
    <property type="entry name" value="Ig-like_fold"/>
</dbReference>
<keyword evidence="3" id="KW-0964">Secreted</keyword>
<keyword evidence="13" id="KW-0325">Glycoprotein</keyword>